<reference evidence="2" key="1">
    <citation type="submission" date="2018-05" db="EMBL/GenBank/DDBJ databases">
        <authorList>
            <person name="Liu B.-T."/>
        </authorList>
    </citation>
    <scope>NUCLEOTIDE SEQUENCE [LARGE SCALE GENOMIC DNA]</scope>
    <source>
        <strain evidence="2">WD6-1</strain>
    </source>
</reference>
<dbReference type="InterPro" id="IPR023168">
    <property type="entry name" value="GatB_Yqey_C_2"/>
</dbReference>
<dbReference type="InterPro" id="IPR003789">
    <property type="entry name" value="Asn/Gln_tRNA_amidoTrase-B-like"/>
</dbReference>
<dbReference type="AlphaFoldDB" id="A0A2U2BSE6"/>
<gene>
    <name evidence="1" type="ORF">DDZ18_09390</name>
</gene>
<dbReference type="RefSeq" id="WP_109253141.1">
    <property type="nucleotide sequence ID" value="NZ_QEXV01000004.1"/>
</dbReference>
<protein>
    <submittedName>
        <fullName evidence="1">Glutamyl-tRNA amidotransferase</fullName>
    </submittedName>
</protein>
<dbReference type="Proteomes" id="UP000245168">
    <property type="component" value="Unassembled WGS sequence"/>
</dbReference>
<dbReference type="Pfam" id="PF09424">
    <property type="entry name" value="YqeY"/>
    <property type="match status" value="1"/>
</dbReference>
<organism evidence="1 2">
    <name type="scientific">Marinicauda salina</name>
    <dbReference type="NCBI Taxonomy" id="2135793"/>
    <lineage>
        <taxon>Bacteria</taxon>
        <taxon>Pseudomonadati</taxon>
        <taxon>Pseudomonadota</taxon>
        <taxon>Alphaproteobacteria</taxon>
        <taxon>Maricaulales</taxon>
        <taxon>Maricaulaceae</taxon>
        <taxon>Marinicauda</taxon>
    </lineage>
</organism>
<evidence type="ECO:0000313" key="1">
    <source>
        <dbReference type="EMBL" id="PWE16918.1"/>
    </source>
</evidence>
<keyword evidence="1" id="KW-0808">Transferase</keyword>
<dbReference type="PANTHER" id="PTHR28055">
    <property type="entry name" value="ALTERED INHERITANCE OF MITOCHONDRIA PROTEIN 41, MITOCHONDRIAL"/>
    <property type="match status" value="1"/>
</dbReference>
<dbReference type="InterPro" id="IPR019004">
    <property type="entry name" value="YqeY/Aim41"/>
</dbReference>
<evidence type="ECO:0000313" key="2">
    <source>
        <dbReference type="Proteomes" id="UP000245168"/>
    </source>
</evidence>
<dbReference type="Gene3D" id="1.10.10.410">
    <property type="match status" value="1"/>
</dbReference>
<dbReference type="GO" id="GO:0016884">
    <property type="term" value="F:carbon-nitrogen ligase activity, with glutamine as amido-N-donor"/>
    <property type="evidence" value="ECO:0007669"/>
    <property type="project" value="InterPro"/>
</dbReference>
<dbReference type="PANTHER" id="PTHR28055:SF1">
    <property type="entry name" value="ALTERED INHERITANCE OF MITOCHONDRIA PROTEIN 41, MITOCHONDRIAL"/>
    <property type="match status" value="1"/>
</dbReference>
<dbReference type="GO" id="GO:0016740">
    <property type="term" value="F:transferase activity"/>
    <property type="evidence" value="ECO:0007669"/>
    <property type="project" value="UniProtKB-KW"/>
</dbReference>
<dbReference type="EMBL" id="QEXV01000004">
    <property type="protein sequence ID" value="PWE16918.1"/>
    <property type="molecule type" value="Genomic_DNA"/>
</dbReference>
<comment type="caution">
    <text evidence="1">The sequence shown here is derived from an EMBL/GenBank/DDBJ whole genome shotgun (WGS) entry which is preliminary data.</text>
</comment>
<dbReference type="InterPro" id="IPR042184">
    <property type="entry name" value="YqeY/Aim41_N"/>
</dbReference>
<dbReference type="OrthoDB" id="9788127at2"/>
<accession>A0A2U2BSE6</accession>
<sequence>MSLRDSIQDDLNEAMKARDQVRVSTLRLIQAAIKDRDISARSEDRCEGCADQEIMALLQKLVKQREESAETYEKAGRLDLAERERAEAEIVREYLPRPMADREIADAAREVVDELDASGLKDMGKCMGALKERYAGRMDFSKAGQEVKTLLQGQT</sequence>
<name>A0A2U2BSE6_9PROT</name>
<keyword evidence="2" id="KW-1185">Reference proteome</keyword>
<dbReference type="SUPFAM" id="SSF89095">
    <property type="entry name" value="GatB/YqeY motif"/>
    <property type="match status" value="1"/>
</dbReference>
<dbReference type="Gene3D" id="1.10.1510.10">
    <property type="entry name" value="Uncharacterised protein YqeY/AIM41 PF09424, N-terminal domain"/>
    <property type="match status" value="1"/>
</dbReference>
<proteinExistence type="predicted"/>